<dbReference type="RefSeq" id="XP_024777495.1">
    <property type="nucleotide sequence ID" value="XM_024914477.1"/>
</dbReference>
<dbReference type="GeneID" id="36623042"/>
<evidence type="ECO:0000256" key="2">
    <source>
        <dbReference type="SAM" id="Phobius"/>
    </source>
</evidence>
<organism evidence="3 4">
    <name type="scientific">Trichoderma harzianum CBS 226.95</name>
    <dbReference type="NCBI Taxonomy" id="983964"/>
    <lineage>
        <taxon>Eukaryota</taxon>
        <taxon>Fungi</taxon>
        <taxon>Dikarya</taxon>
        <taxon>Ascomycota</taxon>
        <taxon>Pezizomycotina</taxon>
        <taxon>Sordariomycetes</taxon>
        <taxon>Hypocreomycetidae</taxon>
        <taxon>Hypocreales</taxon>
        <taxon>Hypocreaceae</taxon>
        <taxon>Trichoderma</taxon>
    </lineage>
</organism>
<feature type="transmembrane region" description="Helical" evidence="2">
    <location>
        <begin position="6"/>
        <end position="25"/>
    </location>
</feature>
<evidence type="ECO:0000313" key="4">
    <source>
        <dbReference type="Proteomes" id="UP000241690"/>
    </source>
</evidence>
<keyword evidence="4" id="KW-1185">Reference proteome</keyword>
<evidence type="ECO:0000313" key="3">
    <source>
        <dbReference type="EMBL" id="PTB57818.1"/>
    </source>
</evidence>
<keyword evidence="2" id="KW-1133">Transmembrane helix</keyword>
<name>A0A2T4ALT1_TRIHA</name>
<keyword evidence="2" id="KW-0472">Membrane</keyword>
<sequence>MLSARLANKILPLIVAILSAGLYYLFISNHGHSAHEFLEGCLLRLVLSILLSKWPMRTSRSLTLPPSSENESKFLQCASSPAHQSSNK</sequence>
<accession>A0A2T4ALT1</accession>
<reference evidence="3 4" key="1">
    <citation type="submission" date="2016-07" db="EMBL/GenBank/DDBJ databases">
        <title>Multiple horizontal gene transfer events from other fungi enriched the ability of initially mycotrophic Trichoderma (Ascomycota) to feed on dead plant biomass.</title>
        <authorList>
            <consortium name="DOE Joint Genome Institute"/>
            <person name="Aerts A."/>
            <person name="Atanasova L."/>
            <person name="Chenthamara K."/>
            <person name="Zhang J."/>
            <person name="Grujic M."/>
            <person name="Henrissat B."/>
            <person name="Kuo A."/>
            <person name="Salamov A."/>
            <person name="Lipzen A."/>
            <person name="Labutti K."/>
            <person name="Barry K."/>
            <person name="Miao Y."/>
            <person name="Rahimi M.J."/>
            <person name="Shen Q."/>
            <person name="Grigoriev I.V."/>
            <person name="Kubicek C.P."/>
            <person name="Druzhinina I.S."/>
        </authorList>
    </citation>
    <scope>NUCLEOTIDE SEQUENCE [LARGE SCALE GENOMIC DNA]</scope>
    <source>
        <strain evidence="3 4">CBS 226.95</strain>
    </source>
</reference>
<feature type="region of interest" description="Disordered" evidence="1">
    <location>
        <begin position="60"/>
        <end position="88"/>
    </location>
</feature>
<evidence type="ECO:0000256" key="1">
    <source>
        <dbReference type="SAM" id="MobiDB-lite"/>
    </source>
</evidence>
<dbReference type="Proteomes" id="UP000241690">
    <property type="component" value="Unassembled WGS sequence"/>
</dbReference>
<dbReference type="AlphaFoldDB" id="A0A2T4ALT1"/>
<gene>
    <name evidence="3" type="ORF">M431DRAFT_350796</name>
</gene>
<keyword evidence="2" id="KW-0812">Transmembrane</keyword>
<feature type="compositionally biased region" description="Polar residues" evidence="1">
    <location>
        <begin position="77"/>
        <end position="88"/>
    </location>
</feature>
<feature type="compositionally biased region" description="Polar residues" evidence="1">
    <location>
        <begin position="60"/>
        <end position="69"/>
    </location>
</feature>
<protein>
    <submittedName>
        <fullName evidence="3">Uncharacterized protein</fullName>
    </submittedName>
</protein>
<dbReference type="EMBL" id="KZ679677">
    <property type="protein sequence ID" value="PTB57818.1"/>
    <property type="molecule type" value="Genomic_DNA"/>
</dbReference>
<proteinExistence type="predicted"/>